<dbReference type="EMBL" id="CADCWO010000078">
    <property type="protein sequence ID" value="CAA9568905.1"/>
    <property type="molecule type" value="Genomic_DNA"/>
</dbReference>
<evidence type="ECO:0000313" key="1">
    <source>
        <dbReference type="EMBL" id="CAA9568905.1"/>
    </source>
</evidence>
<reference evidence="1" key="1">
    <citation type="submission" date="2020-02" db="EMBL/GenBank/DDBJ databases">
        <authorList>
            <person name="Meier V. D."/>
        </authorList>
    </citation>
    <scope>NUCLEOTIDE SEQUENCE</scope>
    <source>
        <strain evidence="1">AVDCRST_MAG81</strain>
    </source>
</reference>
<protein>
    <submittedName>
        <fullName evidence="1">Uncharacterized protein</fullName>
    </submittedName>
</protein>
<dbReference type="AlphaFoldDB" id="A0A6J4V942"/>
<proteinExistence type="predicted"/>
<gene>
    <name evidence="1" type="ORF">AVDCRST_MAG81-1546</name>
</gene>
<organism evidence="1">
    <name type="scientific">uncultured Synechococcales cyanobacterium</name>
    <dbReference type="NCBI Taxonomy" id="1936017"/>
    <lineage>
        <taxon>Bacteria</taxon>
        <taxon>Bacillati</taxon>
        <taxon>Cyanobacteriota</taxon>
        <taxon>Cyanophyceae</taxon>
        <taxon>Synechococcales</taxon>
        <taxon>environmental samples</taxon>
    </lineage>
</organism>
<sequence length="117" mass="12624">MGVIVANSGRYGMSTGDATHSVVRTFREAIPGGRDDTYLLLLEGANHFSIAGAPDTTAALSFLDLPTTQSAERTRSLIAETVGLFIDTHVRKKPEAAPLLEQLLRITNPIVASFERK</sequence>
<name>A0A6J4V942_9CYAN</name>
<accession>A0A6J4V942</accession>